<comment type="subcellular location">
    <subcellularLocation>
        <location evidence="1">Cell membrane</location>
        <topology evidence="1">Multi-pass membrane protein</topology>
    </subcellularLocation>
</comment>
<evidence type="ECO:0000313" key="9">
    <source>
        <dbReference type="Proteomes" id="UP000324800"/>
    </source>
</evidence>
<reference evidence="8 9" key="1">
    <citation type="submission" date="2019-03" db="EMBL/GenBank/DDBJ databases">
        <title>Single cell metagenomics reveals metabolic interactions within the superorganism composed of flagellate Streblomastix strix and complex community of Bacteroidetes bacteria on its surface.</title>
        <authorList>
            <person name="Treitli S.C."/>
            <person name="Kolisko M."/>
            <person name="Husnik F."/>
            <person name="Keeling P."/>
            <person name="Hampl V."/>
        </authorList>
    </citation>
    <scope>NUCLEOTIDE SEQUENCE [LARGE SCALE GENOMIC DNA]</scope>
    <source>
        <strain evidence="8">ST1C</strain>
    </source>
</reference>
<gene>
    <name evidence="8" type="ORF">EZS28_013905</name>
</gene>
<dbReference type="Proteomes" id="UP000324800">
    <property type="component" value="Unassembled WGS sequence"/>
</dbReference>
<feature type="transmembrane region" description="Helical" evidence="6">
    <location>
        <begin position="49"/>
        <end position="69"/>
    </location>
</feature>
<feature type="transmembrane region" description="Helical" evidence="6">
    <location>
        <begin position="365"/>
        <end position="390"/>
    </location>
</feature>
<feature type="transmembrane region" description="Helical" evidence="6">
    <location>
        <begin position="460"/>
        <end position="482"/>
    </location>
</feature>
<accession>A0A5J4W761</accession>
<evidence type="ECO:0000256" key="5">
    <source>
        <dbReference type="ARBA" id="ARBA00023136"/>
    </source>
</evidence>
<evidence type="ECO:0000259" key="7">
    <source>
        <dbReference type="Pfam" id="PF02687"/>
    </source>
</evidence>
<name>A0A5J4W761_9EUKA</name>
<comment type="caution">
    <text evidence="8">The sequence shown here is derived from an EMBL/GenBank/DDBJ whole genome shotgun (WGS) entry which is preliminary data.</text>
</comment>
<evidence type="ECO:0000256" key="2">
    <source>
        <dbReference type="ARBA" id="ARBA00022475"/>
    </source>
</evidence>
<evidence type="ECO:0000256" key="3">
    <source>
        <dbReference type="ARBA" id="ARBA00022692"/>
    </source>
</evidence>
<feature type="transmembrane region" description="Helical" evidence="6">
    <location>
        <begin position="520"/>
        <end position="539"/>
    </location>
</feature>
<organism evidence="8 9">
    <name type="scientific">Streblomastix strix</name>
    <dbReference type="NCBI Taxonomy" id="222440"/>
    <lineage>
        <taxon>Eukaryota</taxon>
        <taxon>Metamonada</taxon>
        <taxon>Preaxostyla</taxon>
        <taxon>Oxymonadida</taxon>
        <taxon>Streblomastigidae</taxon>
        <taxon>Streblomastix</taxon>
    </lineage>
</organism>
<keyword evidence="4 6" id="KW-1133">Transmembrane helix</keyword>
<evidence type="ECO:0000256" key="6">
    <source>
        <dbReference type="SAM" id="Phobius"/>
    </source>
</evidence>
<evidence type="ECO:0000256" key="1">
    <source>
        <dbReference type="ARBA" id="ARBA00004651"/>
    </source>
</evidence>
<proteinExistence type="predicted"/>
<feature type="transmembrane region" description="Helical" evidence="6">
    <location>
        <begin position="551"/>
        <end position="571"/>
    </location>
</feature>
<dbReference type="PANTHER" id="PTHR32522:SF3">
    <property type="entry name" value="ABC3 TRANSPORTER PERMEASE PROTEIN DOMAIN-CONTAINING PROTEIN"/>
    <property type="match status" value="1"/>
</dbReference>
<dbReference type="EMBL" id="SNRW01003179">
    <property type="protein sequence ID" value="KAA6390565.1"/>
    <property type="molecule type" value="Genomic_DNA"/>
</dbReference>
<feature type="domain" description="ABC3 transporter permease C-terminal" evidence="7">
    <location>
        <begin position="372"/>
        <end position="491"/>
    </location>
</feature>
<dbReference type="PANTHER" id="PTHR32522">
    <property type="match status" value="1"/>
</dbReference>
<dbReference type="GO" id="GO:0005886">
    <property type="term" value="C:plasma membrane"/>
    <property type="evidence" value="ECO:0007669"/>
    <property type="project" value="UniProtKB-SubCell"/>
</dbReference>
<keyword evidence="2" id="KW-1003">Cell membrane</keyword>
<dbReference type="Pfam" id="PF02687">
    <property type="entry name" value="FtsX"/>
    <property type="match status" value="1"/>
</dbReference>
<keyword evidence="5 6" id="KW-0472">Membrane</keyword>
<evidence type="ECO:0000256" key="4">
    <source>
        <dbReference type="ARBA" id="ARBA00022989"/>
    </source>
</evidence>
<protein>
    <submittedName>
        <fullName evidence="8">Putative DUF214 family protein</fullName>
    </submittedName>
</protein>
<dbReference type="OrthoDB" id="2126250at2759"/>
<evidence type="ECO:0000313" key="8">
    <source>
        <dbReference type="EMBL" id="KAA6390565.1"/>
    </source>
</evidence>
<sequence length="840" mass="93263">MIVPEELKPIPDPEYGKKEQQSLPSKMLSSLLFFLSQSWTEIKHRKCSFCWGLFSITLVVMVICVVFSVTNKFPVIALMISESSAGQFDLSINSGSWNSQGGVNATKMSEILSLLGEDYNRFSPRIQNTIEVQRSDGDTSNVQLMILDSARERELQIGRDWKYKEDVPQGSVIITQPLATYLDIKVGGKIKFKMNLNNFSSITADIIRTEGFQNSEASKDALPGILTLLEQTEIEVEVMDIASNGMGKGASRRTMFIEYSSFWEYVVDHAISADALSILPRQNWLLTANMTQRSKYKSPLYDYATTTVFAYPGERTDMYITFNSDSIKKKILDWATPISYALRFDQLRINTALVNMFDSVQTLSMLFQMIAILIIVLLVLISILLIYSLLMISVDTRTFELGILRMVGMNRIGVFGVLLTQALLYSIPGIIIGIILALLINILVMSVIENLSSVPLSRMMPALSIIISILVSLGISIIASIFPIRTALSQNLHDSVDVSHAKGASVKVTIERSEALKRPWSMLLSGVILAGIGAGVYVLLPTSLISGQTQLLAFVLFALLLMILIGLVMLAVNFEFVFERLIAFVFLIWETKAVKFMAVKNLTAHRLRNRKTTLLFSISLAFIVFINVMASIAMSLVVDLNYHRNAADIHAYVDNGRGTSITAGQPTTYQPLASYIISPGELQDEVEDKFGDIVETIAWSTLSLERIYPYPVRTQISNIGRSHTYTHQLIAATSNFMDNIRKQNLNVGSTAEKRVLGKSGNGDSPIKQLYTHRVRQLSAVLSNGLKNDIDIKVDEKLLLSVIPVTQSTSSFLSGGGHRTPEVVHLPIRVHEGATLLHESA</sequence>
<feature type="transmembrane region" description="Helical" evidence="6">
    <location>
        <begin position="614"/>
        <end position="638"/>
    </location>
</feature>
<dbReference type="InterPro" id="IPR003838">
    <property type="entry name" value="ABC3_permease_C"/>
</dbReference>
<feature type="transmembrane region" description="Helical" evidence="6">
    <location>
        <begin position="430"/>
        <end position="448"/>
    </location>
</feature>
<keyword evidence="3 6" id="KW-0812">Transmembrane</keyword>
<dbReference type="AlphaFoldDB" id="A0A5J4W761"/>